<keyword evidence="8" id="KW-1185">Reference proteome</keyword>
<dbReference type="PROSITE" id="PS51387">
    <property type="entry name" value="FAD_PCMH"/>
    <property type="match status" value="1"/>
</dbReference>
<dbReference type="Gene3D" id="3.30.465.10">
    <property type="match status" value="1"/>
</dbReference>
<evidence type="ECO:0000256" key="5">
    <source>
        <dbReference type="ARBA" id="ARBA00023002"/>
    </source>
</evidence>
<dbReference type="Gene3D" id="3.30.43.10">
    <property type="entry name" value="Uridine Diphospho-n-acetylenolpyruvylglucosamine Reductase, domain 2"/>
    <property type="match status" value="1"/>
</dbReference>
<feature type="domain" description="FAD-binding PCMH-type" evidence="6">
    <location>
        <begin position="31"/>
        <end position="202"/>
    </location>
</feature>
<protein>
    <submittedName>
        <fullName evidence="7">FAD-binding protein</fullName>
    </submittedName>
</protein>
<dbReference type="InterPro" id="IPR006094">
    <property type="entry name" value="Oxid_FAD_bind_N"/>
</dbReference>
<keyword evidence="4" id="KW-0274">FAD</keyword>
<reference evidence="7 8" key="1">
    <citation type="submission" date="2019-11" db="EMBL/GenBank/DDBJ databases">
        <title>Agromyces kandeliae sp. nov., isolated from mangrove soil.</title>
        <authorList>
            <person name="Wang R."/>
        </authorList>
    </citation>
    <scope>NUCLEOTIDE SEQUENCE [LARGE SCALE GENOMIC DNA]</scope>
    <source>
        <strain evidence="7 8">JCM 11433</strain>
    </source>
</reference>
<gene>
    <name evidence="7" type="ORF">GJ743_17855</name>
</gene>
<organism evidence="7 8">
    <name type="scientific">Agromyces bracchium</name>
    <dbReference type="NCBI Taxonomy" id="88376"/>
    <lineage>
        <taxon>Bacteria</taxon>
        <taxon>Bacillati</taxon>
        <taxon>Actinomycetota</taxon>
        <taxon>Actinomycetes</taxon>
        <taxon>Micrococcales</taxon>
        <taxon>Microbacteriaceae</taxon>
        <taxon>Agromyces</taxon>
    </lineage>
</organism>
<dbReference type="PROSITE" id="PS00862">
    <property type="entry name" value="OX2_COVAL_FAD"/>
    <property type="match status" value="1"/>
</dbReference>
<dbReference type="InterPro" id="IPR016167">
    <property type="entry name" value="FAD-bd_PCMH_sub1"/>
</dbReference>
<dbReference type="EMBL" id="WMLB01000043">
    <property type="protein sequence ID" value="MTH70232.1"/>
    <property type="molecule type" value="Genomic_DNA"/>
</dbReference>
<dbReference type="InterPro" id="IPR006093">
    <property type="entry name" value="Oxy_OxRdtase_FAD_BS"/>
</dbReference>
<accession>A0A6I3MDI6</accession>
<evidence type="ECO:0000256" key="1">
    <source>
        <dbReference type="ARBA" id="ARBA00001974"/>
    </source>
</evidence>
<dbReference type="InterPro" id="IPR050416">
    <property type="entry name" value="FAD-linked_Oxidoreductase"/>
</dbReference>
<evidence type="ECO:0000313" key="7">
    <source>
        <dbReference type="EMBL" id="MTH70232.1"/>
    </source>
</evidence>
<evidence type="ECO:0000256" key="4">
    <source>
        <dbReference type="ARBA" id="ARBA00022827"/>
    </source>
</evidence>
<keyword evidence="5" id="KW-0560">Oxidoreductase</keyword>
<dbReference type="Proteomes" id="UP000433071">
    <property type="component" value="Unassembled WGS sequence"/>
</dbReference>
<dbReference type="AlphaFoldDB" id="A0A6I3MDI6"/>
<dbReference type="PANTHER" id="PTHR42973:SF39">
    <property type="entry name" value="FAD-BINDING PCMH-TYPE DOMAIN-CONTAINING PROTEIN"/>
    <property type="match status" value="1"/>
</dbReference>
<comment type="cofactor">
    <cofactor evidence="1">
        <name>FAD</name>
        <dbReference type="ChEBI" id="CHEBI:57692"/>
    </cofactor>
</comment>
<comment type="caution">
    <text evidence="7">The sequence shown here is derived from an EMBL/GenBank/DDBJ whole genome shotgun (WGS) entry which is preliminary data.</text>
</comment>
<dbReference type="InterPro" id="IPR016166">
    <property type="entry name" value="FAD-bd_PCMH"/>
</dbReference>
<dbReference type="RefSeq" id="WP_155053255.1">
    <property type="nucleotide sequence ID" value="NZ_BAAAIB010000004.1"/>
</dbReference>
<dbReference type="GO" id="GO:0016491">
    <property type="term" value="F:oxidoreductase activity"/>
    <property type="evidence" value="ECO:0007669"/>
    <property type="project" value="UniProtKB-KW"/>
</dbReference>
<dbReference type="PANTHER" id="PTHR42973">
    <property type="entry name" value="BINDING OXIDOREDUCTASE, PUTATIVE (AFU_ORTHOLOGUE AFUA_1G17690)-RELATED"/>
    <property type="match status" value="1"/>
</dbReference>
<dbReference type="SUPFAM" id="SSF56176">
    <property type="entry name" value="FAD-binding/transporter-associated domain-like"/>
    <property type="match status" value="1"/>
</dbReference>
<dbReference type="Gene3D" id="3.40.462.20">
    <property type="match status" value="1"/>
</dbReference>
<dbReference type="InterPro" id="IPR036318">
    <property type="entry name" value="FAD-bd_PCMH-like_sf"/>
</dbReference>
<dbReference type="InterPro" id="IPR016169">
    <property type="entry name" value="FAD-bd_PCMH_sub2"/>
</dbReference>
<comment type="similarity">
    <text evidence="2">Belongs to the oxygen-dependent FAD-linked oxidoreductase family.</text>
</comment>
<evidence type="ECO:0000256" key="3">
    <source>
        <dbReference type="ARBA" id="ARBA00022630"/>
    </source>
</evidence>
<dbReference type="Pfam" id="PF01565">
    <property type="entry name" value="FAD_binding_4"/>
    <property type="match status" value="1"/>
</dbReference>
<dbReference type="GO" id="GO:0071949">
    <property type="term" value="F:FAD binding"/>
    <property type="evidence" value="ECO:0007669"/>
    <property type="project" value="InterPro"/>
</dbReference>
<evidence type="ECO:0000256" key="2">
    <source>
        <dbReference type="ARBA" id="ARBA00005466"/>
    </source>
</evidence>
<proteinExistence type="inferred from homology"/>
<dbReference type="OrthoDB" id="9775082at2"/>
<evidence type="ECO:0000259" key="6">
    <source>
        <dbReference type="PROSITE" id="PS51387"/>
    </source>
</evidence>
<keyword evidence="3" id="KW-0285">Flavoprotein</keyword>
<evidence type="ECO:0000313" key="8">
    <source>
        <dbReference type="Proteomes" id="UP000433071"/>
    </source>
</evidence>
<name>A0A6I3MDI6_9MICO</name>
<sequence>MTTIDTADATCTVLSPEDDGWDEARATFNLLDDQRPELIALPRDAEEVAQAVALARNAGLRLAAQGTGHGASSRDTLAGAMLVNTSRMTDVEIDHVARRVRVGAAAKWEHVAPMLSERGLAGLHGSSLDVGIAGYSMGGGIGWLTRRHGLQANAVRAIELVTAEGALVRTDAEHHADLFWALRGGGGNYGVVTAIEFEVVDVPELTAGSFFFPVDRTAEVLRTWTPLLPTFPEELTTWVTVIHFPPTPDVPEVVRGRSFAIVMAAHLGGEEEARRLLRPIQDLGPAMDTLGTQEPIALGTLAMDPESPLPYRSTTALLDGLPDETIDAVAEIAGTGGSLAMLQIRHIGGAFGRRPADAGARATIDGEILVFGLGVPMDAASDAAVAAGLGALDDVLEPQTVGEYPNLVEHPVDASRFFDDATWQRLRAVKAAWDPEDRVRGNHHVPPAAEPAA</sequence>